<reference evidence="3 4" key="1">
    <citation type="submission" date="2021-01" db="EMBL/GenBank/DDBJ databases">
        <title>Carboxyliciviraga sp.nov., isolated from coastal sediments.</title>
        <authorList>
            <person name="Lu D."/>
            <person name="Zhang T."/>
        </authorList>
    </citation>
    <scope>NUCLEOTIDE SEQUENCE [LARGE SCALE GENOMIC DNA]</scope>
    <source>
        <strain evidence="3 4">N1Y132</strain>
    </source>
</reference>
<evidence type="ECO:0000313" key="3">
    <source>
        <dbReference type="EMBL" id="MBK3519999.1"/>
    </source>
</evidence>
<evidence type="ECO:0000259" key="2">
    <source>
        <dbReference type="Pfam" id="PF08386"/>
    </source>
</evidence>
<dbReference type="Pfam" id="PF08386">
    <property type="entry name" value="Abhydrolase_4"/>
    <property type="match status" value="1"/>
</dbReference>
<keyword evidence="3" id="KW-0378">Hydrolase</keyword>
<comment type="caution">
    <text evidence="3">The sequence shown here is derived from an EMBL/GenBank/DDBJ whole genome shotgun (WGS) entry which is preliminary data.</text>
</comment>
<dbReference type="InterPro" id="IPR050266">
    <property type="entry name" value="AB_hydrolase_sf"/>
</dbReference>
<dbReference type="Pfam" id="PF00561">
    <property type="entry name" value="Abhydrolase_1"/>
    <property type="match status" value="1"/>
</dbReference>
<gene>
    <name evidence="3" type="ORF">JIV24_21890</name>
</gene>
<dbReference type="InterPro" id="IPR029058">
    <property type="entry name" value="AB_hydrolase_fold"/>
</dbReference>
<feature type="domain" description="AB hydrolase-1" evidence="1">
    <location>
        <begin position="83"/>
        <end position="239"/>
    </location>
</feature>
<proteinExistence type="predicted"/>
<accession>A0ABS1HQP1</accession>
<protein>
    <submittedName>
        <fullName evidence="3">Alpha/beta fold hydrolase</fullName>
    </submittedName>
</protein>
<dbReference type="PANTHER" id="PTHR43798:SF27">
    <property type="entry name" value="HYDROLASE ALPHA_BETA HYDROLASE FOLD FAMILY"/>
    <property type="match status" value="1"/>
</dbReference>
<dbReference type="Gene3D" id="3.40.50.1820">
    <property type="entry name" value="alpha/beta hydrolase"/>
    <property type="match status" value="1"/>
</dbReference>
<dbReference type="InterPro" id="IPR013595">
    <property type="entry name" value="Pept_S33_TAP-like_C"/>
</dbReference>
<keyword evidence="4" id="KW-1185">Reference proteome</keyword>
<sequence>MKTNKITLIALVSLILCYCSPKEQVPFMAETQCPIEVPKELIDNAKFKYGYIKVPEFHKQPNAKQLELAVAVFKCLGDSATQPPFVLNTGGPGLSNIDNFLPMFSGEGQLFLDKRDIVIIELRGLKYSKPYLETPEIINLQNYLIDKHLTADETLALYRDSLQLAYNRFTNEGINLSAFNYKETVSDIVYIMEGLGYNQFSLFGSSAGTIIAQQLMMDYPEKISSVMLNAVVDMKHALNNAYFTTIEMLESIFNECETNEKYAKAYPDLKKRFLARLDYLNVHPDTIVAKRPGTDKDYQVVINGNKVSRWLFLDMYWNTQTPLSMHRIIEGDYSELVQRPGAFFPMDDFSNGLSFSSILAGWPKAEPWQIPDDGEYHTFIHGLKTMMFGPLFFNELRKFWHVEDASAQVNTIATYIPTLMLSGKSDHVCPYGYAQNLAEQFELAHCFVYDGIAHSPVDYGSCGIMLIKQFVDNPTGQLDATCVDEFKGGFMLP</sequence>
<feature type="domain" description="Peptidase S33 tripeptidyl aminopeptidase-like C-terminal" evidence="2">
    <location>
        <begin position="400"/>
        <end position="476"/>
    </location>
</feature>
<dbReference type="PANTHER" id="PTHR43798">
    <property type="entry name" value="MONOACYLGLYCEROL LIPASE"/>
    <property type="match status" value="1"/>
</dbReference>
<dbReference type="Proteomes" id="UP000605676">
    <property type="component" value="Unassembled WGS sequence"/>
</dbReference>
<dbReference type="EMBL" id="JAENRR010000119">
    <property type="protein sequence ID" value="MBK3519999.1"/>
    <property type="molecule type" value="Genomic_DNA"/>
</dbReference>
<evidence type="ECO:0000259" key="1">
    <source>
        <dbReference type="Pfam" id="PF00561"/>
    </source>
</evidence>
<dbReference type="InterPro" id="IPR000073">
    <property type="entry name" value="AB_hydrolase_1"/>
</dbReference>
<name>A0ABS1HQP1_9BACT</name>
<dbReference type="RefSeq" id="WP_200467216.1">
    <property type="nucleotide sequence ID" value="NZ_JAENRR010000119.1"/>
</dbReference>
<dbReference type="GO" id="GO:0016787">
    <property type="term" value="F:hydrolase activity"/>
    <property type="evidence" value="ECO:0007669"/>
    <property type="project" value="UniProtKB-KW"/>
</dbReference>
<evidence type="ECO:0000313" key="4">
    <source>
        <dbReference type="Proteomes" id="UP000605676"/>
    </source>
</evidence>
<dbReference type="SUPFAM" id="SSF53474">
    <property type="entry name" value="alpha/beta-Hydrolases"/>
    <property type="match status" value="1"/>
</dbReference>
<organism evidence="3 4">
    <name type="scientific">Carboxylicivirga marina</name>
    <dbReference type="NCBI Taxonomy" id="2800988"/>
    <lineage>
        <taxon>Bacteria</taxon>
        <taxon>Pseudomonadati</taxon>
        <taxon>Bacteroidota</taxon>
        <taxon>Bacteroidia</taxon>
        <taxon>Marinilabiliales</taxon>
        <taxon>Marinilabiliaceae</taxon>
        <taxon>Carboxylicivirga</taxon>
    </lineage>
</organism>